<dbReference type="InterPro" id="IPR006164">
    <property type="entry name" value="DNA_bd_Ku70/Ku80"/>
</dbReference>
<keyword evidence="12" id="KW-0779">Telomere</keyword>
<proteinExistence type="inferred from homology"/>
<evidence type="ECO:0000256" key="11">
    <source>
        <dbReference type="ARBA" id="ARBA00022840"/>
    </source>
</evidence>
<evidence type="ECO:0000313" key="19">
    <source>
        <dbReference type="EMBL" id="OBA20970.1"/>
    </source>
</evidence>
<evidence type="ECO:0000313" key="20">
    <source>
        <dbReference type="Proteomes" id="UP000092555"/>
    </source>
</evidence>
<dbReference type="EC" id="3.6.4.12" evidence="4"/>
<dbReference type="GO" id="GO:0003690">
    <property type="term" value="F:double-stranded DNA binding"/>
    <property type="evidence" value="ECO:0007669"/>
    <property type="project" value="TreeGrafter"/>
</dbReference>
<feature type="domain" description="Ku" evidence="18">
    <location>
        <begin position="318"/>
        <end position="521"/>
    </location>
</feature>
<gene>
    <name evidence="19" type="ORF">METBIDRAFT_41288</name>
</gene>
<evidence type="ECO:0000256" key="6">
    <source>
        <dbReference type="ARBA" id="ARBA00022454"/>
    </source>
</evidence>
<keyword evidence="11" id="KW-0067">ATP-binding</keyword>
<dbReference type="InterPro" id="IPR005161">
    <property type="entry name" value="Ku_N"/>
</dbReference>
<dbReference type="Pfam" id="PF03731">
    <property type="entry name" value="Ku_N"/>
    <property type="match status" value="1"/>
</dbReference>
<evidence type="ECO:0000256" key="14">
    <source>
        <dbReference type="ARBA" id="ARBA00023172"/>
    </source>
</evidence>
<keyword evidence="14" id="KW-0233">DNA recombination</keyword>
<evidence type="ECO:0000256" key="12">
    <source>
        <dbReference type="ARBA" id="ARBA00022895"/>
    </source>
</evidence>
<dbReference type="Gene3D" id="2.40.290.10">
    <property type="match status" value="1"/>
</dbReference>
<dbReference type="GO" id="GO:0005524">
    <property type="term" value="F:ATP binding"/>
    <property type="evidence" value="ECO:0007669"/>
    <property type="project" value="UniProtKB-KW"/>
</dbReference>
<evidence type="ECO:0000256" key="8">
    <source>
        <dbReference type="ARBA" id="ARBA00022763"/>
    </source>
</evidence>
<dbReference type="GO" id="GO:0006303">
    <property type="term" value="P:double-strand break repair via nonhomologous end joining"/>
    <property type="evidence" value="ECO:0007669"/>
    <property type="project" value="InterPro"/>
</dbReference>
<name>A0A1A0HAE0_9ASCO</name>
<dbReference type="SMART" id="SM00559">
    <property type="entry name" value="Ku78"/>
    <property type="match status" value="1"/>
</dbReference>
<dbReference type="SUPFAM" id="SSF100939">
    <property type="entry name" value="SPOC domain-like"/>
    <property type="match status" value="1"/>
</dbReference>
<organism evidence="19 20">
    <name type="scientific">Metschnikowia bicuspidata var. bicuspidata NRRL YB-4993</name>
    <dbReference type="NCBI Taxonomy" id="869754"/>
    <lineage>
        <taxon>Eukaryota</taxon>
        <taxon>Fungi</taxon>
        <taxon>Dikarya</taxon>
        <taxon>Ascomycota</taxon>
        <taxon>Saccharomycotina</taxon>
        <taxon>Pichiomycetes</taxon>
        <taxon>Metschnikowiaceae</taxon>
        <taxon>Metschnikowia</taxon>
    </lineage>
</organism>
<keyword evidence="13" id="KW-0238">DNA-binding</keyword>
<dbReference type="GO" id="GO:0003678">
    <property type="term" value="F:DNA helicase activity"/>
    <property type="evidence" value="ECO:0007669"/>
    <property type="project" value="UniProtKB-EC"/>
</dbReference>
<sequence>MEEPFKQYEIREGIVFLLELSDAIYTPIRRLKNQTQIGEILSCINDLLSEMVITFPNNGVGIYLYNCSTTGSKYAKNSGLNKIFSLNDLNSSNMKLLINTMKDDAHGGHPLKQRFRPVDKPGDNLHTVLKTVLREFQRKPQYNRKKLFWFTNNDRPYINEKLKDSLRTMISDFEDNQIHVTPLFLDTFTDNEQHRPKPFDASLYQNIFLNTNYLRPAESLDPDAEFGAKKDPMRWLKTTVSSQIRDSIFRLKEVKRVQFSCDLVLSDGPEIGGRLGCSVKGYTLYNHEQIRLFKKVSTESGEIRMAHTDTKRLKSGTTKELDPHNLESNMAIYKGVPVKFSNDESEPQEKILLLKPEVLDFMGRYSFDHIPKDYKQEIDGEASVGDCDDETTGEQVEFSNAPYLKLLCFRKLRKFQPYFNMKPPLFVAADLNDGLSGSLTQGGYSNSFDTFKTLYQSCVRLKKYAILFGCTKRTSNPNLYALYPTNISGESTSKTPDGFLLFNLPWLSEIRSLPDHMLTNDGGKFIPEHEDLKPTQLVTLYGKLVDHIQPWAGYEPSAYENPTLHYFYKTIKQEALQLDTEHEDLSLQANDWSVRELLKFRKNIDAERDVQSTFRFLNQVLGKIDKQYSTKREADAETSASKKRKVESLSEAAVITVWKNDTWKNVRVDQLREFMNRYDGIKKASRKTDMIANIIEFLESKRR</sequence>
<dbReference type="Proteomes" id="UP000092555">
    <property type="component" value="Unassembled WGS sequence"/>
</dbReference>
<evidence type="ECO:0000259" key="18">
    <source>
        <dbReference type="SMART" id="SM00559"/>
    </source>
</evidence>
<evidence type="ECO:0000256" key="9">
    <source>
        <dbReference type="ARBA" id="ARBA00022801"/>
    </source>
</evidence>
<dbReference type="GO" id="GO:0043564">
    <property type="term" value="C:Ku70:Ku80 complex"/>
    <property type="evidence" value="ECO:0007669"/>
    <property type="project" value="InterPro"/>
</dbReference>
<dbReference type="PANTHER" id="PTHR12604">
    <property type="entry name" value="KU AUTOANTIGEN DNA HELICASE"/>
    <property type="match status" value="1"/>
</dbReference>
<evidence type="ECO:0000256" key="16">
    <source>
        <dbReference type="ARBA" id="ARBA00023242"/>
    </source>
</evidence>
<keyword evidence="9" id="KW-0378">Hydrolase</keyword>
<evidence type="ECO:0000256" key="4">
    <source>
        <dbReference type="ARBA" id="ARBA00012551"/>
    </source>
</evidence>
<evidence type="ECO:0000256" key="17">
    <source>
        <dbReference type="ARBA" id="ARBA00031811"/>
    </source>
</evidence>
<dbReference type="GO" id="GO:0016787">
    <property type="term" value="F:hydrolase activity"/>
    <property type="evidence" value="ECO:0007669"/>
    <property type="project" value="UniProtKB-KW"/>
</dbReference>
<protein>
    <recommendedName>
        <fullName evidence="5">ATP-dependent DNA helicase II subunit 1</fullName>
        <ecNumber evidence="4">3.6.4.12</ecNumber>
    </recommendedName>
    <alternativeName>
        <fullName evidence="17">ATP-dependent DNA helicase II subunit Ku70</fullName>
    </alternativeName>
</protein>
<dbReference type="OrthoDB" id="3249161at2759"/>
<evidence type="ECO:0000256" key="2">
    <source>
        <dbReference type="ARBA" id="ARBA00004574"/>
    </source>
</evidence>
<dbReference type="AlphaFoldDB" id="A0A1A0HAE0"/>
<keyword evidence="10" id="KW-0347">Helicase</keyword>
<dbReference type="RefSeq" id="XP_018711480.1">
    <property type="nucleotide sequence ID" value="XM_018857378.1"/>
</dbReference>
<dbReference type="GO" id="GO:0003684">
    <property type="term" value="F:damaged DNA binding"/>
    <property type="evidence" value="ECO:0007669"/>
    <property type="project" value="InterPro"/>
</dbReference>
<comment type="caution">
    <text evidence="19">The sequence shown here is derived from an EMBL/GenBank/DDBJ whole genome shotgun (WGS) entry which is preliminary data.</text>
</comment>
<dbReference type="Pfam" id="PF02735">
    <property type="entry name" value="Ku"/>
    <property type="match status" value="1"/>
</dbReference>
<evidence type="ECO:0000256" key="13">
    <source>
        <dbReference type="ARBA" id="ARBA00023125"/>
    </source>
</evidence>
<dbReference type="Gene3D" id="3.40.50.410">
    <property type="entry name" value="von Willebrand factor, type A domain"/>
    <property type="match status" value="1"/>
</dbReference>
<keyword evidence="15" id="KW-0234">DNA repair</keyword>
<dbReference type="STRING" id="869754.A0A1A0HAE0"/>
<dbReference type="GeneID" id="30030354"/>
<dbReference type="InterPro" id="IPR006165">
    <property type="entry name" value="Ku70"/>
</dbReference>
<keyword evidence="16" id="KW-0539">Nucleus</keyword>
<dbReference type="InterPro" id="IPR005160">
    <property type="entry name" value="Ku_C"/>
</dbReference>
<dbReference type="GO" id="GO:0042162">
    <property type="term" value="F:telomeric DNA binding"/>
    <property type="evidence" value="ECO:0007669"/>
    <property type="project" value="InterPro"/>
</dbReference>
<reference evidence="19 20" key="1">
    <citation type="submission" date="2016-05" db="EMBL/GenBank/DDBJ databases">
        <title>Comparative genomics of biotechnologically important yeasts.</title>
        <authorList>
            <consortium name="DOE Joint Genome Institute"/>
            <person name="Riley R."/>
            <person name="Haridas S."/>
            <person name="Wolfe K.H."/>
            <person name="Lopes M.R."/>
            <person name="Hittinger C.T."/>
            <person name="Goker M."/>
            <person name="Salamov A."/>
            <person name="Wisecaver J."/>
            <person name="Long T.M."/>
            <person name="Aerts A.L."/>
            <person name="Barry K."/>
            <person name="Choi C."/>
            <person name="Clum A."/>
            <person name="Coughlan A.Y."/>
            <person name="Deshpande S."/>
            <person name="Douglass A.P."/>
            <person name="Hanson S.J."/>
            <person name="Klenk H.-P."/>
            <person name="LaButti K."/>
            <person name="Lapidus A."/>
            <person name="Lindquist E."/>
            <person name="Lipzen A."/>
            <person name="Meier-kolthoff J.P."/>
            <person name="Ohm R.A."/>
            <person name="Otillar R.P."/>
            <person name="Pangilinan J."/>
            <person name="Peng Y."/>
            <person name="Rokas A."/>
            <person name="Rosa C.A."/>
            <person name="Scheuner C."/>
            <person name="Sibirny A.A."/>
            <person name="Slot J.C."/>
            <person name="Stielow J.B."/>
            <person name="Sun H."/>
            <person name="Kurtzman C.P."/>
            <person name="Blackwell M."/>
            <person name="Grigoriev I.V."/>
            <person name="Jeffries T.W."/>
        </authorList>
    </citation>
    <scope>NUCLEOTIDE SEQUENCE [LARGE SCALE GENOMIC DNA]</scope>
    <source>
        <strain evidence="19 20">NRRL YB-4993</strain>
    </source>
</reference>
<dbReference type="GO" id="GO:0000723">
    <property type="term" value="P:telomere maintenance"/>
    <property type="evidence" value="ECO:0007669"/>
    <property type="project" value="InterPro"/>
</dbReference>
<evidence type="ECO:0000256" key="1">
    <source>
        <dbReference type="ARBA" id="ARBA00004123"/>
    </source>
</evidence>
<keyword evidence="6" id="KW-0158">Chromosome</keyword>
<dbReference type="SUPFAM" id="SSF53300">
    <property type="entry name" value="vWA-like"/>
    <property type="match status" value="1"/>
</dbReference>
<dbReference type="PANTHER" id="PTHR12604:SF2">
    <property type="entry name" value="X-RAY REPAIR CROSS-COMPLEMENTING PROTEIN 6"/>
    <property type="match status" value="1"/>
</dbReference>
<keyword evidence="8" id="KW-0227">DNA damage</keyword>
<evidence type="ECO:0000256" key="3">
    <source>
        <dbReference type="ARBA" id="ARBA00005240"/>
    </source>
</evidence>
<accession>A0A1A0HAE0</accession>
<dbReference type="InterPro" id="IPR016194">
    <property type="entry name" value="SPOC-like_C_dom_sf"/>
</dbReference>
<evidence type="ECO:0000256" key="10">
    <source>
        <dbReference type="ARBA" id="ARBA00022806"/>
    </source>
</evidence>
<dbReference type="GO" id="GO:0006310">
    <property type="term" value="P:DNA recombination"/>
    <property type="evidence" value="ECO:0007669"/>
    <property type="project" value="UniProtKB-KW"/>
</dbReference>
<comment type="subcellular location">
    <subcellularLocation>
        <location evidence="2">Chromosome</location>
        <location evidence="2">Telomere</location>
    </subcellularLocation>
    <subcellularLocation>
        <location evidence="1">Nucleus</location>
    </subcellularLocation>
</comment>
<evidence type="ECO:0000256" key="15">
    <source>
        <dbReference type="ARBA" id="ARBA00023204"/>
    </source>
</evidence>
<dbReference type="Gene3D" id="1.10.1600.10">
    <property type="match status" value="1"/>
</dbReference>
<dbReference type="PIRSF" id="PIRSF003033">
    <property type="entry name" value="Ku70"/>
    <property type="match status" value="1"/>
</dbReference>
<comment type="similarity">
    <text evidence="3">Belongs to the ku70 family.</text>
</comment>
<dbReference type="EMBL" id="LXTC01000003">
    <property type="protein sequence ID" value="OBA20970.1"/>
    <property type="molecule type" value="Genomic_DNA"/>
</dbReference>
<dbReference type="Pfam" id="PF03730">
    <property type="entry name" value="Ku_C"/>
    <property type="match status" value="1"/>
</dbReference>
<dbReference type="GO" id="GO:0000781">
    <property type="term" value="C:chromosome, telomeric region"/>
    <property type="evidence" value="ECO:0007669"/>
    <property type="project" value="UniProtKB-SubCell"/>
</dbReference>
<keyword evidence="20" id="KW-1185">Reference proteome</keyword>
<keyword evidence="7" id="KW-0547">Nucleotide-binding</keyword>
<evidence type="ECO:0000256" key="5">
    <source>
        <dbReference type="ARBA" id="ARBA00021796"/>
    </source>
</evidence>
<evidence type="ECO:0000256" key="7">
    <source>
        <dbReference type="ARBA" id="ARBA00022741"/>
    </source>
</evidence>
<dbReference type="InterPro" id="IPR036465">
    <property type="entry name" value="vWFA_dom_sf"/>
</dbReference>